<proteinExistence type="predicted"/>
<dbReference type="SUPFAM" id="SSF90123">
    <property type="entry name" value="ABC transporter transmembrane region"/>
    <property type="match status" value="1"/>
</dbReference>
<dbReference type="CDD" id="cd03228">
    <property type="entry name" value="ABCC_MRP_Like"/>
    <property type="match status" value="1"/>
</dbReference>
<dbReference type="InterPro" id="IPR003439">
    <property type="entry name" value="ABC_transporter-like_ATP-bd"/>
</dbReference>
<dbReference type="InterPro" id="IPR036640">
    <property type="entry name" value="ABC1_TM_sf"/>
</dbReference>
<evidence type="ECO:0000256" key="4">
    <source>
        <dbReference type="ARBA" id="ARBA00022840"/>
    </source>
</evidence>
<dbReference type="Gene3D" id="3.40.50.300">
    <property type="entry name" value="P-loop containing nucleotide triphosphate hydrolases"/>
    <property type="match status" value="1"/>
</dbReference>
<dbReference type="AlphaFoldDB" id="A0A9D1K645"/>
<evidence type="ECO:0000256" key="1">
    <source>
        <dbReference type="ARBA" id="ARBA00004651"/>
    </source>
</evidence>
<dbReference type="InterPro" id="IPR003593">
    <property type="entry name" value="AAA+_ATPase"/>
</dbReference>
<dbReference type="GO" id="GO:0005886">
    <property type="term" value="C:plasma membrane"/>
    <property type="evidence" value="ECO:0007669"/>
    <property type="project" value="UniProtKB-SubCell"/>
</dbReference>
<gene>
    <name evidence="9" type="ORF">IAA84_06630</name>
</gene>
<keyword evidence="4 9" id="KW-0067">ATP-binding</keyword>
<keyword evidence="5 7" id="KW-1133">Transmembrane helix</keyword>
<dbReference type="GO" id="GO:0016887">
    <property type="term" value="F:ATP hydrolysis activity"/>
    <property type="evidence" value="ECO:0007669"/>
    <property type="project" value="InterPro"/>
</dbReference>
<keyword evidence="6 7" id="KW-0472">Membrane</keyword>
<reference evidence="9" key="1">
    <citation type="submission" date="2020-10" db="EMBL/GenBank/DDBJ databases">
        <authorList>
            <person name="Gilroy R."/>
        </authorList>
    </citation>
    <scope>NUCLEOTIDE SEQUENCE</scope>
    <source>
        <strain evidence="9">13766</strain>
    </source>
</reference>
<organism evidence="9 10">
    <name type="scientific">Candidatus Alectryocaccomicrobium excrementavium</name>
    <dbReference type="NCBI Taxonomy" id="2840668"/>
    <lineage>
        <taxon>Bacteria</taxon>
        <taxon>Bacillati</taxon>
        <taxon>Bacillota</taxon>
        <taxon>Clostridia</taxon>
        <taxon>Candidatus Alectryocaccomicrobium</taxon>
    </lineage>
</organism>
<evidence type="ECO:0000256" key="2">
    <source>
        <dbReference type="ARBA" id="ARBA00022692"/>
    </source>
</evidence>
<dbReference type="PROSITE" id="PS00211">
    <property type="entry name" value="ABC_TRANSPORTER_1"/>
    <property type="match status" value="1"/>
</dbReference>
<evidence type="ECO:0000256" key="5">
    <source>
        <dbReference type="ARBA" id="ARBA00022989"/>
    </source>
</evidence>
<keyword evidence="3" id="KW-0547">Nucleotide-binding</keyword>
<dbReference type="Proteomes" id="UP000824140">
    <property type="component" value="Unassembled WGS sequence"/>
</dbReference>
<evidence type="ECO:0000256" key="6">
    <source>
        <dbReference type="ARBA" id="ARBA00023136"/>
    </source>
</evidence>
<sequence length="632" mass="69975">MAEATQANKVSLREALRLNGRALGLLWKERPQLILSMALSSAAGSLAPYIGIFFSARILNELSGARDAQTLARLVFWALIVAALWALTQGAARRWCECERASLHFLCGKIHNFPMLRMDFARVDDSHTHDLRSQIAQNQNWGGWGLYQVYFSLEDSLKALAQVAGAVALSVSLFTLSVPESAGALTALNHPAFILLLIAAMLGTTALAPLLSYRADQYWLRSAENVKEGNRFFGFAFSLVGLSKNWLDVRTYRQERYIAPILNILIDKLCKPDSWIARRGRGAMGLLMAASASISHLFTALVYGFVCLKAYGGAFGIGSVTQYIGAITSLSGGLSALLRALGIARNNAAFLRATFEYLDLPSEMRQGTLTVEKRNDRKYEIELRDVSFRYPGSEVWALRHVNLSFRIGERLAVVGENGSGKTTFIKLLCRLYDPTEGEIRLNGIDIRKYRYDEYLSLFSVVFQDFQLLAFPLGQNVAASAHFDAARATACLEEAGFGERLRAWKQGLNTALHRDFDPEGVEVSGGEAQKIALARALYKDAPFIVLDEPTAALDPVAEAEVYTNFNKIVGDKTAVFISHRLSSCRFCDEIAVFDQGRVVQKGAHDALVRQEGGKYRELWQAQAQYYANEASQD</sequence>
<feature type="transmembrane region" description="Helical" evidence="7">
    <location>
        <begin position="286"/>
        <end position="311"/>
    </location>
</feature>
<dbReference type="EMBL" id="DVJN01000130">
    <property type="protein sequence ID" value="HIS92680.1"/>
    <property type="molecule type" value="Genomic_DNA"/>
</dbReference>
<protein>
    <submittedName>
        <fullName evidence="9">ABC transporter ATP-binding protein</fullName>
    </submittedName>
</protein>
<dbReference type="PANTHER" id="PTHR24221">
    <property type="entry name" value="ATP-BINDING CASSETTE SUB-FAMILY B"/>
    <property type="match status" value="1"/>
</dbReference>
<evidence type="ECO:0000256" key="7">
    <source>
        <dbReference type="SAM" id="Phobius"/>
    </source>
</evidence>
<feature type="transmembrane region" description="Helical" evidence="7">
    <location>
        <begin position="159"/>
        <end position="179"/>
    </location>
</feature>
<dbReference type="SMART" id="SM00382">
    <property type="entry name" value="AAA"/>
    <property type="match status" value="1"/>
</dbReference>
<dbReference type="PANTHER" id="PTHR24221:SF646">
    <property type="entry name" value="HAEMOLYSIN SECRETION ATP-BINDING PROTEIN"/>
    <property type="match status" value="1"/>
</dbReference>
<feature type="transmembrane region" description="Helical" evidence="7">
    <location>
        <begin position="191"/>
        <end position="211"/>
    </location>
</feature>
<dbReference type="PROSITE" id="PS50893">
    <property type="entry name" value="ABC_TRANSPORTER_2"/>
    <property type="match status" value="1"/>
</dbReference>
<evidence type="ECO:0000259" key="8">
    <source>
        <dbReference type="PROSITE" id="PS50893"/>
    </source>
</evidence>
<accession>A0A9D1K645</accession>
<feature type="transmembrane region" description="Helical" evidence="7">
    <location>
        <begin position="33"/>
        <end position="59"/>
    </location>
</feature>
<dbReference type="InterPro" id="IPR017871">
    <property type="entry name" value="ABC_transporter-like_CS"/>
</dbReference>
<feature type="domain" description="ABC transporter" evidence="8">
    <location>
        <begin position="381"/>
        <end position="619"/>
    </location>
</feature>
<feature type="transmembrane region" description="Helical" evidence="7">
    <location>
        <begin position="323"/>
        <end position="342"/>
    </location>
</feature>
<evidence type="ECO:0000313" key="9">
    <source>
        <dbReference type="EMBL" id="HIS92680.1"/>
    </source>
</evidence>
<keyword evidence="2 7" id="KW-0812">Transmembrane</keyword>
<dbReference type="SUPFAM" id="SSF52540">
    <property type="entry name" value="P-loop containing nucleoside triphosphate hydrolases"/>
    <property type="match status" value="1"/>
</dbReference>
<feature type="transmembrane region" description="Helical" evidence="7">
    <location>
        <begin position="71"/>
        <end position="87"/>
    </location>
</feature>
<evidence type="ECO:0000313" key="10">
    <source>
        <dbReference type="Proteomes" id="UP000824140"/>
    </source>
</evidence>
<dbReference type="GO" id="GO:0034040">
    <property type="term" value="F:ATPase-coupled lipid transmembrane transporter activity"/>
    <property type="evidence" value="ECO:0007669"/>
    <property type="project" value="TreeGrafter"/>
</dbReference>
<dbReference type="GO" id="GO:0005524">
    <property type="term" value="F:ATP binding"/>
    <property type="evidence" value="ECO:0007669"/>
    <property type="project" value="UniProtKB-KW"/>
</dbReference>
<reference evidence="9" key="2">
    <citation type="journal article" date="2021" name="PeerJ">
        <title>Extensive microbial diversity within the chicken gut microbiome revealed by metagenomics and culture.</title>
        <authorList>
            <person name="Gilroy R."/>
            <person name="Ravi A."/>
            <person name="Getino M."/>
            <person name="Pursley I."/>
            <person name="Horton D.L."/>
            <person name="Alikhan N.F."/>
            <person name="Baker D."/>
            <person name="Gharbi K."/>
            <person name="Hall N."/>
            <person name="Watson M."/>
            <person name="Adriaenssens E.M."/>
            <person name="Foster-Nyarko E."/>
            <person name="Jarju S."/>
            <person name="Secka A."/>
            <person name="Antonio M."/>
            <person name="Oren A."/>
            <person name="Chaudhuri R.R."/>
            <person name="La Ragione R."/>
            <person name="Hildebrand F."/>
            <person name="Pallen M.J."/>
        </authorList>
    </citation>
    <scope>NUCLEOTIDE SEQUENCE</scope>
    <source>
        <strain evidence="9">13766</strain>
    </source>
</reference>
<name>A0A9D1K645_9FIRM</name>
<comment type="caution">
    <text evidence="9">The sequence shown here is derived from an EMBL/GenBank/DDBJ whole genome shotgun (WGS) entry which is preliminary data.</text>
</comment>
<dbReference type="InterPro" id="IPR039421">
    <property type="entry name" value="Type_1_exporter"/>
</dbReference>
<dbReference type="Pfam" id="PF00005">
    <property type="entry name" value="ABC_tran"/>
    <property type="match status" value="1"/>
</dbReference>
<dbReference type="InterPro" id="IPR027417">
    <property type="entry name" value="P-loop_NTPase"/>
</dbReference>
<evidence type="ECO:0000256" key="3">
    <source>
        <dbReference type="ARBA" id="ARBA00022741"/>
    </source>
</evidence>
<comment type="subcellular location">
    <subcellularLocation>
        <location evidence="1">Cell membrane</location>
        <topology evidence="1">Multi-pass membrane protein</topology>
    </subcellularLocation>
</comment>
<dbReference type="Gene3D" id="1.20.1560.10">
    <property type="entry name" value="ABC transporter type 1, transmembrane domain"/>
    <property type="match status" value="1"/>
</dbReference>